<dbReference type="Gene3D" id="3.40.50.1970">
    <property type="match status" value="1"/>
</dbReference>
<dbReference type="RefSeq" id="WP_004017074.1">
    <property type="nucleotide sequence ID" value="NZ_JACHMA010000001.1"/>
</dbReference>
<feature type="domain" description="Alcohol dehydrogenase iron-type/glycerol dehydrogenase GldA" evidence="2">
    <location>
        <begin position="31"/>
        <end position="132"/>
    </location>
</feature>
<proteinExistence type="predicted"/>
<dbReference type="GO" id="GO:0046872">
    <property type="term" value="F:metal ion binding"/>
    <property type="evidence" value="ECO:0007669"/>
    <property type="project" value="InterPro"/>
</dbReference>
<dbReference type="GeneID" id="61167498"/>
<accession>A0A8G2M4H8</accession>
<dbReference type="AlphaFoldDB" id="A0A8G2M4H8"/>
<dbReference type="InterPro" id="IPR001670">
    <property type="entry name" value="ADH_Fe/GldA"/>
</dbReference>
<gene>
    <name evidence="3" type="ORF">NCTC11819_00234</name>
</gene>
<protein>
    <submittedName>
        <fullName evidence="3">Ethanol dehydrogenase EutG</fullName>
    </submittedName>
</protein>
<evidence type="ECO:0000313" key="4">
    <source>
        <dbReference type="Proteomes" id="UP000255284"/>
    </source>
</evidence>
<evidence type="ECO:0000259" key="2">
    <source>
        <dbReference type="Pfam" id="PF00465"/>
    </source>
</evidence>
<dbReference type="Proteomes" id="UP000255284">
    <property type="component" value="Unassembled WGS sequence"/>
</dbReference>
<dbReference type="Pfam" id="PF00465">
    <property type="entry name" value="Fe-ADH"/>
    <property type="match status" value="1"/>
</dbReference>
<organism evidence="3 4">
    <name type="scientific">Mobiluncus mulieris</name>
    <dbReference type="NCBI Taxonomy" id="2052"/>
    <lineage>
        <taxon>Bacteria</taxon>
        <taxon>Bacillati</taxon>
        <taxon>Actinomycetota</taxon>
        <taxon>Actinomycetes</taxon>
        <taxon>Actinomycetales</taxon>
        <taxon>Actinomycetaceae</taxon>
        <taxon>Mobiluncus</taxon>
    </lineage>
</organism>
<dbReference type="SUPFAM" id="SSF56796">
    <property type="entry name" value="Dehydroquinate synthase-like"/>
    <property type="match status" value="1"/>
</dbReference>
<evidence type="ECO:0000313" key="3">
    <source>
        <dbReference type="EMBL" id="STO15692.1"/>
    </source>
</evidence>
<reference evidence="3 4" key="1">
    <citation type="submission" date="2018-06" db="EMBL/GenBank/DDBJ databases">
        <authorList>
            <consortium name="Pathogen Informatics"/>
            <person name="Doyle S."/>
        </authorList>
    </citation>
    <scope>NUCLEOTIDE SEQUENCE [LARGE SCALE GENOMIC DNA]</scope>
    <source>
        <strain evidence="3 4">NCTC11819</strain>
    </source>
</reference>
<sequence>MTVFIYDECWHNHQLPAAARSYVKGASSRVAVSSSCSLADVRELSVQLETGEPLIALGGGGILDKVKLAAAATAQPSWESYLRAGRSGVTTIPGNKSCPILAIPTTLGTGSENNSKAVLEVTASRRRLVLGNSLKPSGYVYLPQVYESLSPRLIRHGILEIVFRCAGILAVITNATARREYAELLQMAVTLYRQSDENPKPQNDSVLLEQAARLSGITHQVPLGEKTLVWVWPLWYLANELSSLAGITKLEATIALAPFVCERIGSFGCGTIENLRQIESVVGQNLPDFLTPAIASLGGSVCHNLASIEVEQVTNQTFSQWAGLGLPLGSVLHVQLRELFSTLRRQFSATDVEASAPRSYSQNASNTSSLV</sequence>
<keyword evidence="1" id="KW-0560">Oxidoreductase</keyword>
<dbReference type="GO" id="GO:0016491">
    <property type="term" value="F:oxidoreductase activity"/>
    <property type="evidence" value="ECO:0007669"/>
    <property type="project" value="UniProtKB-KW"/>
</dbReference>
<name>A0A8G2M4H8_9ACTO</name>
<comment type="caution">
    <text evidence="3">The sequence shown here is derived from an EMBL/GenBank/DDBJ whole genome shotgun (WGS) entry which is preliminary data.</text>
</comment>
<evidence type="ECO:0000256" key="1">
    <source>
        <dbReference type="ARBA" id="ARBA00023002"/>
    </source>
</evidence>
<dbReference type="EMBL" id="UGGQ01000006">
    <property type="protein sequence ID" value="STO15692.1"/>
    <property type="molecule type" value="Genomic_DNA"/>
</dbReference>